<dbReference type="PANTHER" id="PTHR11717:SF7">
    <property type="entry name" value="LOW MOLECULAR WEIGHT PHOSPHOTYROSINE PROTEIN PHOSPHATASE"/>
    <property type="match status" value="1"/>
</dbReference>
<dbReference type="SUPFAM" id="SSF52788">
    <property type="entry name" value="Phosphotyrosine protein phosphatases I"/>
    <property type="match status" value="1"/>
</dbReference>
<dbReference type="Proteomes" id="UP001500929">
    <property type="component" value="Unassembled WGS sequence"/>
</dbReference>
<dbReference type="Pfam" id="PF01451">
    <property type="entry name" value="LMWPc"/>
    <property type="match status" value="1"/>
</dbReference>
<organism evidence="6 7">
    <name type="scientific">Herbiconiux moechotypicola</name>
    <dbReference type="NCBI Taxonomy" id="637393"/>
    <lineage>
        <taxon>Bacteria</taxon>
        <taxon>Bacillati</taxon>
        <taxon>Actinomycetota</taxon>
        <taxon>Actinomycetes</taxon>
        <taxon>Micrococcales</taxon>
        <taxon>Microbacteriaceae</taxon>
        <taxon>Herbiconiux</taxon>
    </lineage>
</organism>
<dbReference type="EC" id="3.1.3.48" evidence="2"/>
<dbReference type="InterPro" id="IPR036196">
    <property type="entry name" value="Ptyr_pPase_sf"/>
</dbReference>
<dbReference type="RefSeq" id="WP_259480996.1">
    <property type="nucleotide sequence ID" value="NZ_BAAAQY010000007.1"/>
</dbReference>
<evidence type="ECO:0000256" key="3">
    <source>
        <dbReference type="ARBA" id="ARBA00022801"/>
    </source>
</evidence>
<keyword evidence="4" id="KW-0904">Protein phosphatase</keyword>
<comment type="similarity">
    <text evidence="1">Belongs to the low molecular weight phosphotyrosine protein phosphatase family.</text>
</comment>
<dbReference type="InterPro" id="IPR023485">
    <property type="entry name" value="Ptyr_pPase"/>
</dbReference>
<dbReference type="PANTHER" id="PTHR11717">
    <property type="entry name" value="LOW MOLECULAR WEIGHT PROTEIN TYROSINE PHOSPHATASE"/>
    <property type="match status" value="1"/>
</dbReference>
<protein>
    <recommendedName>
        <fullName evidence="2">protein-tyrosine-phosphatase</fullName>
        <ecNumber evidence="2">3.1.3.48</ecNumber>
    </recommendedName>
</protein>
<dbReference type="InterPro" id="IPR050438">
    <property type="entry name" value="LMW_PTPase"/>
</dbReference>
<evidence type="ECO:0000256" key="1">
    <source>
        <dbReference type="ARBA" id="ARBA00011063"/>
    </source>
</evidence>
<dbReference type="InterPro" id="IPR017867">
    <property type="entry name" value="Tyr_phospatase_low_mol_wt"/>
</dbReference>
<comment type="caution">
    <text evidence="6">The sequence shown here is derived from an EMBL/GenBank/DDBJ whole genome shotgun (WGS) entry which is preliminary data.</text>
</comment>
<dbReference type="SMART" id="SM00226">
    <property type="entry name" value="LMWPc"/>
    <property type="match status" value="1"/>
</dbReference>
<accession>A0ABP5QLM7</accession>
<sequence>MQAQRVRILTVCSGNICRSPLAELTLASRLEPWGEFEVSSAGSIARDGDVMPDEARALARRFGVDPEQHRARYLTEDIVGDADLIFAMARSHRSDVVRMAPSKVSRTFTIREFARLSSTLSDQQLEQQSSGDTLGDRVAAAVRVVFAQKAAAGYVSDPELDDVVDPYRRSSATYERSWNELIPAVEEVARVLTIAARAT</sequence>
<reference evidence="7" key="1">
    <citation type="journal article" date="2019" name="Int. J. Syst. Evol. Microbiol.">
        <title>The Global Catalogue of Microorganisms (GCM) 10K type strain sequencing project: providing services to taxonomists for standard genome sequencing and annotation.</title>
        <authorList>
            <consortium name="The Broad Institute Genomics Platform"/>
            <consortium name="The Broad Institute Genome Sequencing Center for Infectious Disease"/>
            <person name="Wu L."/>
            <person name="Ma J."/>
        </authorList>
    </citation>
    <scope>NUCLEOTIDE SEQUENCE [LARGE SCALE GENOMIC DNA]</scope>
    <source>
        <strain evidence="7">JCM 16117</strain>
    </source>
</reference>
<dbReference type="Gene3D" id="3.40.50.2300">
    <property type="match status" value="1"/>
</dbReference>
<evidence type="ECO:0000259" key="5">
    <source>
        <dbReference type="SMART" id="SM00226"/>
    </source>
</evidence>
<dbReference type="EMBL" id="BAAAQY010000007">
    <property type="protein sequence ID" value="GAA2239656.1"/>
    <property type="molecule type" value="Genomic_DNA"/>
</dbReference>
<evidence type="ECO:0000313" key="6">
    <source>
        <dbReference type="EMBL" id="GAA2239656.1"/>
    </source>
</evidence>
<feature type="domain" description="Phosphotyrosine protein phosphatase I" evidence="5">
    <location>
        <begin position="6"/>
        <end position="191"/>
    </location>
</feature>
<name>A0ABP5QLM7_9MICO</name>
<evidence type="ECO:0000313" key="7">
    <source>
        <dbReference type="Proteomes" id="UP001500929"/>
    </source>
</evidence>
<evidence type="ECO:0000256" key="4">
    <source>
        <dbReference type="ARBA" id="ARBA00022912"/>
    </source>
</evidence>
<keyword evidence="7" id="KW-1185">Reference proteome</keyword>
<proteinExistence type="inferred from homology"/>
<dbReference type="PRINTS" id="PR00719">
    <property type="entry name" value="LMWPTPASE"/>
</dbReference>
<keyword evidence="3" id="KW-0378">Hydrolase</keyword>
<evidence type="ECO:0000256" key="2">
    <source>
        <dbReference type="ARBA" id="ARBA00013064"/>
    </source>
</evidence>
<gene>
    <name evidence="6" type="ORF">GCM10009851_26290</name>
</gene>